<proteinExistence type="predicted"/>
<evidence type="ECO:0000256" key="1">
    <source>
        <dbReference type="SAM" id="MobiDB-lite"/>
    </source>
</evidence>
<feature type="region of interest" description="Disordered" evidence="1">
    <location>
        <begin position="1"/>
        <end position="40"/>
    </location>
</feature>
<protein>
    <submittedName>
        <fullName evidence="2">Uncharacterized protein</fullName>
    </submittedName>
</protein>
<feature type="compositionally biased region" description="Low complexity" evidence="1">
    <location>
        <begin position="1"/>
        <end position="15"/>
    </location>
</feature>
<dbReference type="Proteomes" id="UP000749559">
    <property type="component" value="Unassembled WGS sequence"/>
</dbReference>
<organism evidence="2 3">
    <name type="scientific">Owenia fusiformis</name>
    <name type="common">Polychaete worm</name>
    <dbReference type="NCBI Taxonomy" id="6347"/>
    <lineage>
        <taxon>Eukaryota</taxon>
        <taxon>Metazoa</taxon>
        <taxon>Spiralia</taxon>
        <taxon>Lophotrochozoa</taxon>
        <taxon>Annelida</taxon>
        <taxon>Polychaeta</taxon>
        <taxon>Sedentaria</taxon>
        <taxon>Canalipalpata</taxon>
        <taxon>Sabellida</taxon>
        <taxon>Oweniida</taxon>
        <taxon>Oweniidae</taxon>
        <taxon>Owenia</taxon>
    </lineage>
</organism>
<comment type="caution">
    <text evidence="2">The sequence shown here is derived from an EMBL/GenBank/DDBJ whole genome shotgun (WGS) entry which is preliminary data.</text>
</comment>
<evidence type="ECO:0000313" key="2">
    <source>
        <dbReference type="EMBL" id="CAH1795435.1"/>
    </source>
</evidence>
<dbReference type="EMBL" id="CAIIXF020000009">
    <property type="protein sequence ID" value="CAH1795435.1"/>
    <property type="molecule type" value="Genomic_DNA"/>
</dbReference>
<accession>A0A8S4PP97</accession>
<gene>
    <name evidence="2" type="ORF">OFUS_LOCUS19973</name>
</gene>
<keyword evidence="3" id="KW-1185">Reference proteome</keyword>
<dbReference type="AlphaFoldDB" id="A0A8S4PP97"/>
<evidence type="ECO:0000313" key="3">
    <source>
        <dbReference type="Proteomes" id="UP000749559"/>
    </source>
</evidence>
<sequence length="102" mass="10974">MNFRFFNFGGSSNNNKQKAGGQKSPVPSPSPKRRGSTNSDIVLAGPRILSHHSYSTGNLQQLDPDTPPNVPGRYVVTPLSVLVNNMNSSRGGGPESRLYMST</sequence>
<reference evidence="2" key="1">
    <citation type="submission" date="2022-03" db="EMBL/GenBank/DDBJ databases">
        <authorList>
            <person name="Martin C."/>
        </authorList>
    </citation>
    <scope>NUCLEOTIDE SEQUENCE</scope>
</reference>
<name>A0A8S4PP97_OWEFU</name>